<dbReference type="InterPro" id="IPR036388">
    <property type="entry name" value="WH-like_DNA-bd_sf"/>
</dbReference>
<dbReference type="GO" id="GO:0003677">
    <property type="term" value="F:DNA binding"/>
    <property type="evidence" value="ECO:0007669"/>
    <property type="project" value="UniProtKB-KW"/>
</dbReference>
<accession>A0ABS4YRZ7</accession>
<evidence type="ECO:0000256" key="3">
    <source>
        <dbReference type="ARBA" id="ARBA00023163"/>
    </source>
</evidence>
<keyword evidence="1" id="KW-0805">Transcription regulation</keyword>
<dbReference type="PANTHER" id="PTHR44688">
    <property type="entry name" value="DNA-BINDING TRANSCRIPTIONAL ACTIVATOR DEVR_DOSR"/>
    <property type="match status" value="1"/>
</dbReference>
<dbReference type="SUPFAM" id="SSF46894">
    <property type="entry name" value="C-terminal effector domain of the bipartite response regulators"/>
    <property type="match status" value="1"/>
</dbReference>
<keyword evidence="2 5" id="KW-0238">DNA-binding</keyword>
<evidence type="ECO:0000313" key="6">
    <source>
        <dbReference type="Proteomes" id="UP000711614"/>
    </source>
</evidence>
<gene>
    <name evidence="5" type="ORF">JOF48_000363</name>
</gene>
<evidence type="ECO:0000313" key="5">
    <source>
        <dbReference type="EMBL" id="MBP2411564.1"/>
    </source>
</evidence>
<dbReference type="Gene3D" id="1.10.10.10">
    <property type="entry name" value="Winged helix-like DNA-binding domain superfamily/Winged helix DNA-binding domain"/>
    <property type="match status" value="1"/>
</dbReference>
<evidence type="ECO:0000256" key="1">
    <source>
        <dbReference type="ARBA" id="ARBA00023015"/>
    </source>
</evidence>
<dbReference type="SMART" id="SM00421">
    <property type="entry name" value="HTH_LUXR"/>
    <property type="match status" value="1"/>
</dbReference>
<sequence>MTGLLHSGAGAGNEPFCREDELADIISAIRAEDCRAVFVTSDSGLGASTILQRLGRSARDYVPVLSIHGSQSLARIPFGVLAPYLNLADTATESYRLEVLRQVLAVLDAQQAVLDGPPDGPGAPHPDPSVVLGSGDLPLLLLDDAHAIDPGTAELIVSLAMAGTVNVVASHSVRHGLPEPLPRLWATGLAENIVLNPLTQQQGHDYCEAMLGGPVFPATSWQYWFTSGGNPLFLHLLVTEGLERGSLIHQGGTWLDEYQLVPHGRGLEDAVKAVLRGLTPEGQQALNLVALAEPLAESALKGLVAPRAIRELLDWPLIARQPPSSDFLVLANPIYGQVIRDMVPVAQSRVLHERLIGDLTHDGGTKESLLRRVLWALEVGVDVGDDTLLRAAVLATKLFQSITALELAKQIKGRDFQFRAVMVRARAKYNLGDYKGAFTLMESLPADAASVQDLTFGALLRASTRSALGMPVSTLLSDAQDLREAGRRLAAAEPEQADMIGAYSQSSALMVELMGLSRAGRYAEMTELTQLLESLHGLPTAADRLNRTMALTMDAERLIAQGLPEQGSSRAAEAFALEHSEENDVFFLPENIMLRHLTALLCAGYWQAATGVMDQFGMEDGPIMFSFGGGASVVRGMAMVRAGSYEDALTVLTAGLDALRLSDPQQLLGYCTALAAFCSARLGRREEAAALIDAHVDSTGMHVVLAHEQAFLAAARHTLEPDGGWLAQLMVQADAARDSESKMLELNALALALELGDEGVAGRLAAVAAEVEGPWARGIGRFAAALHAGDGAGLKEAGDLLAEAGVLGLAHAALTRSVAVLNGTGRREQAKKVRADLRKLSSTVPAIPARVDAAGELTKRERQIAGLAAQGLSDKDIAAELTLAVRTVEGHLYRAYAKLGISAREDLADSL</sequence>
<dbReference type="InterPro" id="IPR000792">
    <property type="entry name" value="Tscrpt_reg_LuxR_C"/>
</dbReference>
<dbReference type="PROSITE" id="PS50043">
    <property type="entry name" value="HTH_LUXR_2"/>
    <property type="match status" value="1"/>
</dbReference>
<keyword evidence="6" id="KW-1185">Reference proteome</keyword>
<evidence type="ECO:0000256" key="2">
    <source>
        <dbReference type="ARBA" id="ARBA00023125"/>
    </source>
</evidence>
<comment type="caution">
    <text evidence="5">The sequence shown here is derived from an EMBL/GenBank/DDBJ whole genome shotgun (WGS) entry which is preliminary data.</text>
</comment>
<dbReference type="Proteomes" id="UP000711614">
    <property type="component" value="Unassembled WGS sequence"/>
</dbReference>
<reference evidence="5 6" key="1">
    <citation type="submission" date="2021-03" db="EMBL/GenBank/DDBJ databases">
        <title>Sequencing the genomes of 1000 actinobacteria strains.</title>
        <authorList>
            <person name="Klenk H.-P."/>
        </authorList>
    </citation>
    <scope>NUCLEOTIDE SEQUENCE [LARGE SCALE GENOMIC DNA]</scope>
    <source>
        <strain evidence="5 6">DSM 16005</strain>
    </source>
</reference>
<name>A0ABS4YRZ7_9MICC</name>
<dbReference type="Pfam" id="PF00196">
    <property type="entry name" value="GerE"/>
    <property type="match status" value="1"/>
</dbReference>
<feature type="domain" description="HTH luxR-type" evidence="4">
    <location>
        <begin position="850"/>
        <end position="911"/>
    </location>
</feature>
<organism evidence="5 6">
    <name type="scientific">Arthrobacter stackebrandtii</name>
    <dbReference type="NCBI Taxonomy" id="272161"/>
    <lineage>
        <taxon>Bacteria</taxon>
        <taxon>Bacillati</taxon>
        <taxon>Actinomycetota</taxon>
        <taxon>Actinomycetes</taxon>
        <taxon>Micrococcales</taxon>
        <taxon>Micrococcaceae</taxon>
        <taxon>Arthrobacter</taxon>
    </lineage>
</organism>
<dbReference type="CDD" id="cd06170">
    <property type="entry name" value="LuxR_C_like"/>
    <property type="match status" value="1"/>
</dbReference>
<keyword evidence="3" id="KW-0804">Transcription</keyword>
<protein>
    <submittedName>
        <fullName evidence="5">DNA-binding CsgD family transcriptional regulator</fullName>
    </submittedName>
</protein>
<dbReference type="PANTHER" id="PTHR44688:SF16">
    <property type="entry name" value="DNA-BINDING TRANSCRIPTIONAL ACTIVATOR DEVR_DOSR"/>
    <property type="match status" value="1"/>
</dbReference>
<proteinExistence type="predicted"/>
<dbReference type="InterPro" id="IPR016032">
    <property type="entry name" value="Sig_transdc_resp-reg_C-effctor"/>
</dbReference>
<dbReference type="PRINTS" id="PR00038">
    <property type="entry name" value="HTHLUXR"/>
</dbReference>
<evidence type="ECO:0000259" key="4">
    <source>
        <dbReference type="PROSITE" id="PS50043"/>
    </source>
</evidence>
<dbReference type="RefSeq" id="WP_209676763.1">
    <property type="nucleotide sequence ID" value="NZ_JAGIOI010000001.1"/>
</dbReference>
<dbReference type="EMBL" id="JAGIOI010000001">
    <property type="protein sequence ID" value="MBP2411564.1"/>
    <property type="molecule type" value="Genomic_DNA"/>
</dbReference>